<dbReference type="Pfam" id="PF16242">
    <property type="entry name" value="Pyrid_ox_like"/>
    <property type="match status" value="1"/>
</dbReference>
<keyword evidence="4" id="KW-1185">Reference proteome</keyword>
<name>A0ABX8D2P8_9CELL</name>
<dbReference type="InterPro" id="IPR012349">
    <property type="entry name" value="Split_barrel_FMN-bd"/>
</dbReference>
<evidence type="ECO:0000313" key="4">
    <source>
        <dbReference type="Proteomes" id="UP000677804"/>
    </source>
</evidence>
<dbReference type="PANTHER" id="PTHR34818:SF1">
    <property type="entry name" value="PROTEIN BLI-3"/>
    <property type="match status" value="1"/>
</dbReference>
<dbReference type="SUPFAM" id="SSF50475">
    <property type="entry name" value="FMN-binding split barrel"/>
    <property type="match status" value="1"/>
</dbReference>
<dbReference type="EMBL" id="CP074405">
    <property type="protein sequence ID" value="QVI61747.1"/>
    <property type="molecule type" value="Genomic_DNA"/>
</dbReference>
<dbReference type="Gene3D" id="2.30.110.10">
    <property type="entry name" value="Electron Transport, Fmn-binding Protein, Chain A"/>
    <property type="match status" value="1"/>
</dbReference>
<dbReference type="InterPro" id="IPR052917">
    <property type="entry name" value="Stress-Dev_Protein"/>
</dbReference>
<dbReference type="Proteomes" id="UP000677804">
    <property type="component" value="Chromosome"/>
</dbReference>
<protein>
    <submittedName>
        <fullName evidence="3">Pyridoxamine 5'-phosphate oxidase family protein</fullName>
    </submittedName>
</protein>
<organism evidence="3 4">
    <name type="scientific">Cellulomonas wangleii</name>
    <dbReference type="NCBI Taxonomy" id="2816956"/>
    <lineage>
        <taxon>Bacteria</taxon>
        <taxon>Bacillati</taxon>
        <taxon>Actinomycetota</taxon>
        <taxon>Actinomycetes</taxon>
        <taxon>Micrococcales</taxon>
        <taxon>Cellulomonadaceae</taxon>
        <taxon>Cellulomonas</taxon>
    </lineage>
</organism>
<sequence length="201" mass="21147">MTTTPQGQDLPGTTGSTPWSGSTPTPGPSLTPGHSPEPEDGPTRDEALAKVRELLGDHHLAMLTTQDASGALVSRPMGVQDTEFDGDLWFFTTLDSHKVAEIRAGSPANAAFSGSSSWLSISGTADVVKDQARIDELWNPVAAAWFPDGPTTPELCLVRLRAETAEYWDSPGGRLATVLSLVKAKVTGTAYDGGENATVDL</sequence>
<proteinExistence type="predicted"/>
<feature type="domain" description="General stress protein FMN-binding split barrel" evidence="2">
    <location>
        <begin position="47"/>
        <end position="192"/>
    </location>
</feature>
<feature type="compositionally biased region" description="Low complexity" evidence="1">
    <location>
        <begin position="11"/>
        <end position="34"/>
    </location>
</feature>
<evidence type="ECO:0000313" key="3">
    <source>
        <dbReference type="EMBL" id="QVI61747.1"/>
    </source>
</evidence>
<evidence type="ECO:0000256" key="1">
    <source>
        <dbReference type="SAM" id="MobiDB-lite"/>
    </source>
</evidence>
<gene>
    <name evidence="3" type="ORF">KG103_15040</name>
</gene>
<accession>A0ABX8D2P8</accession>
<dbReference type="PANTHER" id="PTHR34818">
    <property type="entry name" value="PROTEIN BLI-3"/>
    <property type="match status" value="1"/>
</dbReference>
<evidence type="ECO:0000259" key="2">
    <source>
        <dbReference type="Pfam" id="PF16242"/>
    </source>
</evidence>
<dbReference type="RefSeq" id="WP_207339322.1">
    <property type="nucleotide sequence ID" value="NZ_CP074405.1"/>
</dbReference>
<reference evidence="3 4" key="1">
    <citation type="submission" date="2021-05" db="EMBL/GenBank/DDBJ databases">
        <title>Novel species in genus Cellulomonas.</title>
        <authorList>
            <person name="Zhang G."/>
        </authorList>
    </citation>
    <scope>NUCLEOTIDE SEQUENCE [LARGE SCALE GENOMIC DNA]</scope>
    <source>
        <strain evidence="4">zg-ZUI222</strain>
    </source>
</reference>
<feature type="region of interest" description="Disordered" evidence="1">
    <location>
        <begin position="1"/>
        <end position="44"/>
    </location>
</feature>
<dbReference type="InterPro" id="IPR038725">
    <property type="entry name" value="YdaG_split_barrel_FMN-bd"/>
</dbReference>